<evidence type="ECO:0000313" key="3">
    <source>
        <dbReference type="EMBL" id="KAK7088482.1"/>
    </source>
</evidence>
<dbReference type="GO" id="GO:0016799">
    <property type="term" value="F:hydrolase activity, hydrolyzing N-glycosyl compounds"/>
    <property type="evidence" value="ECO:0007669"/>
    <property type="project" value="InterPro"/>
</dbReference>
<organism evidence="3 4">
    <name type="scientific">Littorina saxatilis</name>
    <dbReference type="NCBI Taxonomy" id="31220"/>
    <lineage>
        <taxon>Eukaryota</taxon>
        <taxon>Metazoa</taxon>
        <taxon>Spiralia</taxon>
        <taxon>Lophotrochozoa</taxon>
        <taxon>Mollusca</taxon>
        <taxon>Gastropoda</taxon>
        <taxon>Caenogastropoda</taxon>
        <taxon>Littorinimorpha</taxon>
        <taxon>Littorinoidea</taxon>
        <taxon>Littorinidae</taxon>
        <taxon>Littorina</taxon>
    </lineage>
</organism>
<evidence type="ECO:0000256" key="1">
    <source>
        <dbReference type="ARBA" id="ARBA00009176"/>
    </source>
</evidence>
<comment type="caution">
    <text evidence="3">The sequence shown here is derived from an EMBL/GenBank/DDBJ whole genome shotgun (WGS) entry which is preliminary data.</text>
</comment>
<dbReference type="Gene3D" id="3.90.245.10">
    <property type="entry name" value="Ribonucleoside hydrolase-like"/>
    <property type="match status" value="1"/>
</dbReference>
<dbReference type="PANTHER" id="PTHR46190">
    <property type="entry name" value="SI:CH211-201H21.5-RELATED"/>
    <property type="match status" value="1"/>
</dbReference>
<dbReference type="InterPro" id="IPR001910">
    <property type="entry name" value="Inosine/uridine_hydrolase_dom"/>
</dbReference>
<dbReference type="InterPro" id="IPR052775">
    <property type="entry name" value="IUN_hydrolase"/>
</dbReference>
<sequence>MAAFIWQSAEYSSWDEFFAVVEAYCDETYQPLVKSSSKLAATANRVLTPEAPRYPETEQLKYAAFTYGCSHRGTYKSTGVGIKKSCKSRKDQCPAKIHASVDRRTGRVVVRTLISDHTHAIDAETYSLYPKQRLLRKEDEGKVKELLQMKVPNKILRNHAREVYGKKLKPYDIQNIKARLKQEKAWSQDSSCTVVVQVEMPQHTTMAEDTQQRRKLIIDVDTGIDDAHAIMLALSSPSVEVVAITCANGNVKIDDVTDNTLRVLQVCDRLDVPVYKGAARSLLGKVSEYENFTGGVAWSVPVDSSIVQSEHAANALVHLTKQFPGEITLVALAPLTNVALALSLDPEFPKRLRDVVIMGGNTDGRGRVSPCAEFNFFNDPEAAHVVLSSMDNIRVLPFDTCCQDHLSWDFMEEWTGANTKKSNFLLNSLEFDVKKAKQSHRQGYRTCDGYAMATVVDPSIITKEETAYATVELSGQLTRAQMVVDWSGVLNKDKNVSLITGLDFEKIKTQFLSMI</sequence>
<protein>
    <recommendedName>
        <fullName evidence="2">Inosine/uridine-preferring nucleoside hydrolase domain-containing protein</fullName>
    </recommendedName>
</protein>
<dbReference type="Pfam" id="PF01156">
    <property type="entry name" value="IU_nuc_hydro"/>
    <property type="match status" value="1"/>
</dbReference>
<dbReference type="EMBL" id="JBAMIC010004070">
    <property type="protein sequence ID" value="KAK7088482.1"/>
    <property type="molecule type" value="Genomic_DNA"/>
</dbReference>
<gene>
    <name evidence="3" type="ORF">V1264_022396</name>
</gene>
<keyword evidence="4" id="KW-1185">Reference proteome</keyword>
<dbReference type="Proteomes" id="UP001374579">
    <property type="component" value="Unassembled WGS sequence"/>
</dbReference>
<evidence type="ECO:0000313" key="4">
    <source>
        <dbReference type="Proteomes" id="UP001374579"/>
    </source>
</evidence>
<dbReference type="SUPFAM" id="SSF53590">
    <property type="entry name" value="Nucleoside hydrolase"/>
    <property type="match status" value="1"/>
</dbReference>
<proteinExistence type="inferred from homology"/>
<name>A0AAN9AKE1_9CAEN</name>
<evidence type="ECO:0000259" key="2">
    <source>
        <dbReference type="Pfam" id="PF01156"/>
    </source>
</evidence>
<dbReference type="InterPro" id="IPR036452">
    <property type="entry name" value="Ribo_hydro-like"/>
</dbReference>
<dbReference type="CDD" id="cd02649">
    <property type="entry name" value="nuc_hydro_CeIAG"/>
    <property type="match status" value="1"/>
</dbReference>
<feature type="domain" description="Inosine/uridine-preferring nucleoside hydrolase" evidence="2">
    <location>
        <begin position="216"/>
        <end position="507"/>
    </location>
</feature>
<reference evidence="3 4" key="1">
    <citation type="submission" date="2024-02" db="EMBL/GenBank/DDBJ databases">
        <title>Chromosome-scale genome assembly of the rough periwinkle Littorina saxatilis.</title>
        <authorList>
            <person name="De Jode A."/>
            <person name="Faria R."/>
            <person name="Formenti G."/>
            <person name="Sims Y."/>
            <person name="Smith T.P."/>
            <person name="Tracey A."/>
            <person name="Wood J.M.D."/>
            <person name="Zagrodzka Z.B."/>
            <person name="Johannesson K."/>
            <person name="Butlin R.K."/>
            <person name="Leder E.H."/>
        </authorList>
    </citation>
    <scope>NUCLEOTIDE SEQUENCE [LARGE SCALE GENOMIC DNA]</scope>
    <source>
        <strain evidence="3">Snail1</strain>
        <tissue evidence="3">Muscle</tissue>
    </source>
</reference>
<dbReference type="AlphaFoldDB" id="A0AAN9AKE1"/>
<accession>A0AAN9AKE1</accession>
<comment type="similarity">
    <text evidence="1">Belongs to the IUNH family.</text>
</comment>
<dbReference type="PANTHER" id="PTHR46190:SF1">
    <property type="entry name" value="SI:CH211-201H21.5"/>
    <property type="match status" value="1"/>
</dbReference>